<protein>
    <recommendedName>
        <fullName evidence="1">PiggyBac transposable element-derived protein domain-containing protein</fullName>
    </recommendedName>
</protein>
<evidence type="ECO:0000313" key="2">
    <source>
        <dbReference type="EMBL" id="CAK1602127.1"/>
    </source>
</evidence>
<dbReference type="PANTHER" id="PTHR47272">
    <property type="entry name" value="DDE_TNP_1_7 DOMAIN-CONTAINING PROTEIN"/>
    <property type="match status" value="1"/>
</dbReference>
<gene>
    <name evidence="2" type="ORF">PARMNEM_LOCUS20667</name>
</gene>
<feature type="domain" description="PiggyBac transposable element-derived protein" evidence="1">
    <location>
        <begin position="7"/>
        <end position="147"/>
    </location>
</feature>
<dbReference type="EMBL" id="CAVLGL010000137">
    <property type="protein sequence ID" value="CAK1602127.1"/>
    <property type="molecule type" value="Genomic_DNA"/>
</dbReference>
<dbReference type="PANTHER" id="PTHR47272:SF2">
    <property type="entry name" value="PIGGYBAC TRANSPOSABLE ELEMENT-DERIVED PROTEIN 3-LIKE"/>
    <property type="match status" value="1"/>
</dbReference>
<organism evidence="2 3">
    <name type="scientific">Parnassius mnemosyne</name>
    <name type="common">clouded apollo</name>
    <dbReference type="NCBI Taxonomy" id="213953"/>
    <lineage>
        <taxon>Eukaryota</taxon>
        <taxon>Metazoa</taxon>
        <taxon>Ecdysozoa</taxon>
        <taxon>Arthropoda</taxon>
        <taxon>Hexapoda</taxon>
        <taxon>Insecta</taxon>
        <taxon>Pterygota</taxon>
        <taxon>Neoptera</taxon>
        <taxon>Endopterygota</taxon>
        <taxon>Lepidoptera</taxon>
        <taxon>Glossata</taxon>
        <taxon>Ditrysia</taxon>
        <taxon>Papilionoidea</taxon>
        <taxon>Papilionidae</taxon>
        <taxon>Parnassiinae</taxon>
        <taxon>Parnassini</taxon>
        <taxon>Parnassius</taxon>
        <taxon>Driopa</taxon>
    </lineage>
</organism>
<name>A0AAV1M6Q9_9NEOP</name>
<sequence>MDKKRSGLEIGLGETVVLDLTKPLIGLGCEVYIDNFFNSPLMQYILAKQNIKSFGTVRNQRKHTPKHLPLDKDMKRGDIYATNSEGISFIKWMDNKAMHLLTNFLSPIPTQKVKRKQVGSAQCLEITCPDIVRKYSKNMEGVDLMDKKK</sequence>
<evidence type="ECO:0000259" key="1">
    <source>
        <dbReference type="Pfam" id="PF13843"/>
    </source>
</evidence>
<proteinExistence type="predicted"/>
<evidence type="ECO:0000313" key="3">
    <source>
        <dbReference type="Proteomes" id="UP001314205"/>
    </source>
</evidence>
<reference evidence="2 3" key="1">
    <citation type="submission" date="2023-11" db="EMBL/GenBank/DDBJ databases">
        <authorList>
            <person name="Hedman E."/>
            <person name="Englund M."/>
            <person name="Stromberg M."/>
            <person name="Nyberg Akerstrom W."/>
            <person name="Nylinder S."/>
            <person name="Jareborg N."/>
            <person name="Kallberg Y."/>
            <person name="Kronander E."/>
        </authorList>
    </citation>
    <scope>NUCLEOTIDE SEQUENCE [LARGE SCALE GENOMIC DNA]</scope>
</reference>
<dbReference type="AlphaFoldDB" id="A0AAV1M6Q9"/>
<keyword evidence="3" id="KW-1185">Reference proteome</keyword>
<accession>A0AAV1M6Q9</accession>
<dbReference type="InterPro" id="IPR029526">
    <property type="entry name" value="PGBD"/>
</dbReference>
<comment type="caution">
    <text evidence="2">The sequence shown here is derived from an EMBL/GenBank/DDBJ whole genome shotgun (WGS) entry which is preliminary data.</text>
</comment>
<dbReference type="Proteomes" id="UP001314205">
    <property type="component" value="Unassembled WGS sequence"/>
</dbReference>
<dbReference type="Pfam" id="PF13843">
    <property type="entry name" value="DDE_Tnp_1_7"/>
    <property type="match status" value="1"/>
</dbReference>